<reference evidence="4" key="1">
    <citation type="journal article" date="2019" name="Int. J. Syst. Evol. Microbiol.">
        <title>The Global Catalogue of Microorganisms (GCM) 10K type strain sequencing project: providing services to taxonomists for standard genome sequencing and annotation.</title>
        <authorList>
            <consortium name="The Broad Institute Genomics Platform"/>
            <consortium name="The Broad Institute Genome Sequencing Center for Infectious Disease"/>
            <person name="Wu L."/>
            <person name="Ma J."/>
        </authorList>
    </citation>
    <scope>NUCLEOTIDE SEQUENCE [LARGE SCALE GENOMIC DNA]</scope>
    <source>
        <strain evidence="4">JCM 17666</strain>
    </source>
</reference>
<keyword evidence="4" id="KW-1185">Reference proteome</keyword>
<keyword evidence="2" id="KW-1134">Transmembrane beta strand</keyword>
<dbReference type="Gene3D" id="1.20.1600.10">
    <property type="entry name" value="Outer membrane efflux proteins (OEP)"/>
    <property type="match status" value="1"/>
</dbReference>
<comment type="caution">
    <text evidence="3">The sequence shown here is derived from an EMBL/GenBank/DDBJ whole genome shotgun (WGS) entry which is preliminary data.</text>
</comment>
<dbReference type="InterPro" id="IPR003423">
    <property type="entry name" value="OMP_efflux"/>
</dbReference>
<comment type="similarity">
    <text evidence="1 2">Belongs to the outer membrane factor (OMF) (TC 1.B.17) family.</text>
</comment>
<sequence length="478" mass="50614">MATHETTSPRSGTAAPAKRAARWCAPLLAAALLAACAAPIDHTAPEVPLPAAWSEPAPRAAQLDAEWWRDFQSDELASLVNQALAASPTLAIAAERVRQAELAVRNAGASLFPTVSLNGSTAQRRNSPAGGGWTVGDSSGITLGASYEVDLWGRLDVGVQSSQASLAANRFDFQTARLTLATGVANAYFQVIAARTRLAIARSNLEIAERVFNIVEIRHRNGVVSDLDLSRQRTTVLSQRATIQPLEVQERQALGALAILLGRIPQGFGVATQDFERIAIPAVAPGLPSDLLVRRPDLASGEAQLAAADANVAAARAALLPSISLSGSAGLASTALLSLANPAYSLGLTGSIAQTLFDGGRLRNQVTLTESQRRQLVETYRGAVLTALKEVEDALSNIDRNRNSEAAQTEIRDEAQRTLRLSELRYREGADDITTVLDAQRTLFAAQDTLAQLRLARLTSALDLFKALGGGWRSPAAG</sequence>
<organism evidence="3 4">
    <name type="scientific">Pigmentiphaga soli</name>
    <dbReference type="NCBI Taxonomy" id="1007095"/>
    <lineage>
        <taxon>Bacteria</taxon>
        <taxon>Pseudomonadati</taxon>
        <taxon>Pseudomonadota</taxon>
        <taxon>Betaproteobacteria</taxon>
        <taxon>Burkholderiales</taxon>
        <taxon>Alcaligenaceae</taxon>
        <taxon>Pigmentiphaga</taxon>
    </lineage>
</organism>
<name>A0ABP8H146_9BURK</name>
<accession>A0ABP8H146</accession>
<dbReference type="InterPro" id="IPR010131">
    <property type="entry name" value="MdtP/NodT-like"/>
</dbReference>
<dbReference type="Gene3D" id="2.20.200.10">
    <property type="entry name" value="Outer membrane efflux proteins (OEP)"/>
    <property type="match status" value="1"/>
</dbReference>
<gene>
    <name evidence="3" type="ORF">GCM10023144_23310</name>
</gene>
<dbReference type="RefSeq" id="WP_345249542.1">
    <property type="nucleotide sequence ID" value="NZ_BAABFO010000010.1"/>
</dbReference>
<keyword evidence="2" id="KW-0449">Lipoprotein</keyword>
<protein>
    <submittedName>
        <fullName evidence="3">Efflux transporter outer membrane subunit</fullName>
    </submittedName>
</protein>
<evidence type="ECO:0000313" key="3">
    <source>
        <dbReference type="EMBL" id="GAA4332842.1"/>
    </source>
</evidence>
<dbReference type="PANTHER" id="PTHR30203:SF33">
    <property type="entry name" value="BLR4455 PROTEIN"/>
    <property type="match status" value="1"/>
</dbReference>
<dbReference type="PANTHER" id="PTHR30203">
    <property type="entry name" value="OUTER MEMBRANE CATION EFFLUX PROTEIN"/>
    <property type="match status" value="1"/>
</dbReference>
<evidence type="ECO:0000313" key="4">
    <source>
        <dbReference type="Proteomes" id="UP001501671"/>
    </source>
</evidence>
<keyword evidence="2" id="KW-0472">Membrane</keyword>
<dbReference type="Pfam" id="PF02321">
    <property type="entry name" value="OEP"/>
    <property type="match status" value="2"/>
</dbReference>
<keyword evidence="2" id="KW-0564">Palmitate</keyword>
<keyword evidence="2" id="KW-0812">Transmembrane</keyword>
<dbReference type="EMBL" id="BAABFO010000010">
    <property type="protein sequence ID" value="GAA4332842.1"/>
    <property type="molecule type" value="Genomic_DNA"/>
</dbReference>
<comment type="subcellular location">
    <subcellularLocation>
        <location evidence="2">Cell membrane</location>
        <topology evidence="2">Lipid-anchor</topology>
    </subcellularLocation>
</comment>
<proteinExistence type="inferred from homology"/>
<dbReference type="NCBIfam" id="TIGR01845">
    <property type="entry name" value="outer_NodT"/>
    <property type="match status" value="1"/>
</dbReference>
<dbReference type="Proteomes" id="UP001501671">
    <property type="component" value="Unassembled WGS sequence"/>
</dbReference>
<evidence type="ECO:0000256" key="2">
    <source>
        <dbReference type="RuleBase" id="RU362097"/>
    </source>
</evidence>
<evidence type="ECO:0000256" key="1">
    <source>
        <dbReference type="ARBA" id="ARBA00007613"/>
    </source>
</evidence>
<dbReference type="SUPFAM" id="SSF56954">
    <property type="entry name" value="Outer membrane efflux proteins (OEP)"/>
    <property type="match status" value="1"/>
</dbReference>